<reference evidence="1 2" key="1">
    <citation type="submission" date="2013-03" db="EMBL/GenBank/DDBJ databases">
        <title>Reference genome for the Human Microbiome Project.</title>
        <authorList>
            <person name="Aqrawi P."/>
            <person name="Ayvaz T."/>
            <person name="Bess C."/>
            <person name="Blankenburg K."/>
            <person name="Coyle M."/>
            <person name="Deng J."/>
            <person name="Forbes L."/>
            <person name="Fowler G."/>
            <person name="Francisco L."/>
            <person name="Fu Q."/>
            <person name="Gibbs R."/>
            <person name="Gross S."/>
            <person name="Gubbala S."/>
            <person name="Hale W."/>
            <person name="Hemphill L."/>
            <person name="Highlander S."/>
            <person name="Hirani K."/>
            <person name="Jackson L."/>
            <person name="Jakkamsetti A."/>
            <person name="Javaid M."/>
            <person name="Jayaseelan J.C."/>
            <person name="Jiang H."/>
            <person name="Joshi V."/>
            <person name="Korchina V."/>
            <person name="Kovar C."/>
            <person name="Lara F."/>
            <person name="Lee S."/>
            <person name="Liu Y."/>
            <person name="Mata R."/>
            <person name="Mathew T."/>
            <person name="Munidasa M."/>
            <person name="Muzny D."/>
            <person name="Nazareth L."/>
            <person name="Ngo R."/>
            <person name="Nguyen L."/>
            <person name="Nguyen N."/>
            <person name="Okwuonu G."/>
            <person name="Ongeri F."/>
            <person name="Palculict T."/>
            <person name="Patil S."/>
            <person name="Petrosino J."/>
            <person name="Pham C."/>
            <person name="Pham P."/>
            <person name="Pu L.-L."/>
            <person name="Qin X."/>
            <person name="Qu J."/>
            <person name="Reid J."/>
            <person name="Ross M."/>
            <person name="Ruth R."/>
            <person name="Saada N."/>
            <person name="San Lucas F."/>
            <person name="Santibanez J."/>
            <person name="Shang Y."/>
            <person name="Simmons D."/>
            <person name="Song X.-Z."/>
            <person name="Tang L.-Y."/>
            <person name="Thornton R."/>
            <person name="Warren J."/>
            <person name="Weissenberger G."/>
            <person name="Wilczek-Boney K."/>
            <person name="Worley K."/>
            <person name="Youmans B."/>
            <person name="Zhang J."/>
            <person name="Zhang L."/>
            <person name="Zhao Z."/>
            <person name="Zhou C."/>
            <person name="Zhu D."/>
            <person name="Zhu Y."/>
        </authorList>
    </citation>
    <scope>NUCLEOTIDE SEQUENCE [LARGE SCALE GENOMIC DNA]</scope>
    <source>
        <strain evidence="1 2">F0333</strain>
    </source>
</reference>
<keyword evidence="2" id="KW-1185">Reference proteome</keyword>
<name>N6WDM4_9ACTO</name>
<sequence>MRSSFTRRVQDILAYFDHSKPARNERVQTSPTPHLRKACLMIDTSIISIVSFVSDIDWVHGEHNDGKRRYWGMFARFAYGFAP</sequence>
<organism evidence="1 2">
    <name type="scientific">Schaalia cardiffensis F0333</name>
    <dbReference type="NCBI Taxonomy" id="888050"/>
    <lineage>
        <taxon>Bacteria</taxon>
        <taxon>Bacillati</taxon>
        <taxon>Actinomycetota</taxon>
        <taxon>Actinomycetes</taxon>
        <taxon>Actinomycetales</taxon>
        <taxon>Actinomycetaceae</taxon>
        <taxon>Schaalia</taxon>
    </lineage>
</organism>
<protein>
    <submittedName>
        <fullName evidence="1">Uncharacterized protein</fullName>
    </submittedName>
</protein>
<gene>
    <name evidence="1" type="ORF">HMPREF9004_0878</name>
</gene>
<dbReference type="HOGENOM" id="CLU_2535026_0_0_11"/>
<dbReference type="Proteomes" id="UP000013015">
    <property type="component" value="Unassembled WGS sequence"/>
</dbReference>
<evidence type="ECO:0000313" key="1">
    <source>
        <dbReference type="EMBL" id="ENO18309.1"/>
    </source>
</evidence>
<accession>N6WDM4</accession>
<evidence type="ECO:0000313" key="2">
    <source>
        <dbReference type="Proteomes" id="UP000013015"/>
    </source>
</evidence>
<proteinExistence type="predicted"/>
<dbReference type="EMBL" id="AQHZ01000015">
    <property type="protein sequence ID" value="ENO18309.1"/>
    <property type="molecule type" value="Genomic_DNA"/>
</dbReference>
<dbReference type="AlphaFoldDB" id="N6WDM4"/>
<comment type="caution">
    <text evidence="1">The sequence shown here is derived from an EMBL/GenBank/DDBJ whole genome shotgun (WGS) entry which is preliminary data.</text>
</comment>
<dbReference type="STRING" id="888050.HMPREF9004_0878"/>